<dbReference type="GO" id="GO:0016538">
    <property type="term" value="F:cyclin-dependent protein serine/threonine kinase regulator activity"/>
    <property type="evidence" value="ECO:0007669"/>
    <property type="project" value="TreeGrafter"/>
</dbReference>
<feature type="non-terminal residue" evidence="2">
    <location>
        <position position="1"/>
    </location>
</feature>
<proteinExistence type="predicted"/>
<dbReference type="KEGG" id="bcom:BAUCODRAFT_48014"/>
<protein>
    <recommendedName>
        <fullName evidence="4">Cyclin N-terminal domain-containing protein</fullName>
    </recommendedName>
</protein>
<evidence type="ECO:0000256" key="1">
    <source>
        <dbReference type="SAM" id="MobiDB-lite"/>
    </source>
</evidence>
<dbReference type="OMA" id="PCRNDSA"/>
<dbReference type="OrthoDB" id="286814at2759"/>
<feature type="compositionally biased region" description="Basic residues" evidence="1">
    <location>
        <begin position="1"/>
        <end position="10"/>
    </location>
</feature>
<name>M2MDP4_BAUPA</name>
<dbReference type="STRING" id="717646.M2MDP4"/>
<evidence type="ECO:0000313" key="3">
    <source>
        <dbReference type="Proteomes" id="UP000011761"/>
    </source>
</evidence>
<dbReference type="Pfam" id="PF08613">
    <property type="entry name" value="Cyclin"/>
    <property type="match status" value="1"/>
</dbReference>
<feature type="non-terminal residue" evidence="2">
    <location>
        <position position="313"/>
    </location>
</feature>
<evidence type="ECO:0008006" key="4">
    <source>
        <dbReference type="Google" id="ProtNLM"/>
    </source>
</evidence>
<accession>M2MDP4</accession>
<dbReference type="Proteomes" id="UP000011761">
    <property type="component" value="Unassembled WGS sequence"/>
</dbReference>
<dbReference type="GO" id="GO:0005634">
    <property type="term" value="C:nucleus"/>
    <property type="evidence" value="ECO:0007669"/>
    <property type="project" value="TreeGrafter"/>
</dbReference>
<dbReference type="eggNOG" id="KOG1674">
    <property type="taxonomic scope" value="Eukaryota"/>
</dbReference>
<sequence>QQQQHPRRTSLPRNQKPPALPRQCERKSFFVDHLVDTVTQMVEVIWPLSIVPCRNDSATGRGVLPLRRYVEETLRRSRTSYSTLQVALYYLVLIKPFVPRTDFTMEQEFDCPAERALMCGRRMFLAALILASKYLQDRNYSAKAWSKMSGLPVPEININERTFLSKIQWKLHVPQPTYTRWAKIVVEYTLHTQPPSPGSGNCTVAWRRIIPLLTPELDKVPLPIEQAVSVPECPAGFSLTPPVTPTETTSAMNALQLDLTLQESKPTPMSAPPPFMEPSANIAPPTPNLLRQGPLDTPSMTPSTVGVNTPTAS</sequence>
<dbReference type="InterPro" id="IPR013922">
    <property type="entry name" value="Cyclin_PHO80-like"/>
</dbReference>
<dbReference type="CDD" id="cd20557">
    <property type="entry name" value="CYCLIN_ScPCL1-like"/>
    <property type="match status" value="1"/>
</dbReference>
<dbReference type="GeneID" id="19114754"/>
<reference evidence="2 3" key="1">
    <citation type="journal article" date="2012" name="PLoS Pathog.">
        <title>Diverse lifestyles and strategies of plant pathogenesis encoded in the genomes of eighteen Dothideomycetes fungi.</title>
        <authorList>
            <person name="Ohm R.A."/>
            <person name="Feau N."/>
            <person name="Henrissat B."/>
            <person name="Schoch C.L."/>
            <person name="Horwitz B.A."/>
            <person name="Barry K.W."/>
            <person name="Condon B.J."/>
            <person name="Copeland A.C."/>
            <person name="Dhillon B."/>
            <person name="Glaser F."/>
            <person name="Hesse C.N."/>
            <person name="Kosti I."/>
            <person name="LaButti K."/>
            <person name="Lindquist E.A."/>
            <person name="Lucas S."/>
            <person name="Salamov A.A."/>
            <person name="Bradshaw R.E."/>
            <person name="Ciuffetti L."/>
            <person name="Hamelin R.C."/>
            <person name="Kema G.H.J."/>
            <person name="Lawrence C."/>
            <person name="Scott J.A."/>
            <person name="Spatafora J.W."/>
            <person name="Turgeon B.G."/>
            <person name="de Wit P.J.G.M."/>
            <person name="Zhong S."/>
            <person name="Goodwin S.B."/>
            <person name="Grigoriev I.V."/>
        </authorList>
    </citation>
    <scope>NUCLEOTIDE SEQUENCE [LARGE SCALE GENOMIC DNA]</scope>
    <source>
        <strain evidence="2 3">UAMH 10762</strain>
    </source>
</reference>
<dbReference type="GO" id="GO:0000307">
    <property type="term" value="C:cyclin-dependent protein kinase holoenzyme complex"/>
    <property type="evidence" value="ECO:0007669"/>
    <property type="project" value="TreeGrafter"/>
</dbReference>
<dbReference type="PANTHER" id="PTHR15615:SF36">
    <property type="entry name" value="PHO85 CYCLIN-5"/>
    <property type="match status" value="1"/>
</dbReference>
<dbReference type="RefSeq" id="XP_007678125.1">
    <property type="nucleotide sequence ID" value="XM_007679935.1"/>
</dbReference>
<organism evidence="2 3">
    <name type="scientific">Baudoinia panamericana (strain UAMH 10762)</name>
    <name type="common">Angels' share fungus</name>
    <name type="synonym">Baudoinia compniacensis (strain UAMH 10762)</name>
    <dbReference type="NCBI Taxonomy" id="717646"/>
    <lineage>
        <taxon>Eukaryota</taxon>
        <taxon>Fungi</taxon>
        <taxon>Dikarya</taxon>
        <taxon>Ascomycota</taxon>
        <taxon>Pezizomycotina</taxon>
        <taxon>Dothideomycetes</taxon>
        <taxon>Dothideomycetidae</taxon>
        <taxon>Mycosphaerellales</taxon>
        <taxon>Teratosphaeriaceae</taxon>
        <taxon>Baudoinia</taxon>
    </lineage>
</organism>
<feature type="region of interest" description="Disordered" evidence="1">
    <location>
        <begin position="1"/>
        <end position="21"/>
    </location>
</feature>
<feature type="region of interest" description="Disordered" evidence="1">
    <location>
        <begin position="264"/>
        <end position="313"/>
    </location>
</feature>
<dbReference type="HOGENOM" id="CLU_077310_0_0_1"/>
<dbReference type="GO" id="GO:0019901">
    <property type="term" value="F:protein kinase binding"/>
    <property type="evidence" value="ECO:0007669"/>
    <property type="project" value="InterPro"/>
</dbReference>
<feature type="compositionally biased region" description="Polar residues" evidence="1">
    <location>
        <begin position="298"/>
        <end position="313"/>
    </location>
</feature>
<dbReference type="EMBL" id="KB445558">
    <property type="protein sequence ID" value="EMC94676.1"/>
    <property type="molecule type" value="Genomic_DNA"/>
</dbReference>
<evidence type="ECO:0000313" key="2">
    <source>
        <dbReference type="EMBL" id="EMC94676.1"/>
    </source>
</evidence>
<keyword evidence="3" id="KW-1185">Reference proteome</keyword>
<gene>
    <name evidence="2" type="ORF">BAUCODRAFT_48014</name>
</gene>
<dbReference type="PANTHER" id="PTHR15615">
    <property type="match status" value="1"/>
</dbReference>
<dbReference type="AlphaFoldDB" id="M2MDP4"/>
<dbReference type="Gene3D" id="1.10.472.10">
    <property type="entry name" value="Cyclin-like"/>
    <property type="match status" value="1"/>
</dbReference>